<reference evidence="3 4" key="1">
    <citation type="submission" date="2018-05" db="EMBL/GenBank/DDBJ databases">
        <title>Draft genome sequence of Scytalidium lignicola DSM 105466, a ubiquitous saprotrophic fungus.</title>
        <authorList>
            <person name="Buettner E."/>
            <person name="Gebauer A.M."/>
            <person name="Hofrichter M."/>
            <person name="Liers C."/>
            <person name="Kellner H."/>
        </authorList>
    </citation>
    <scope>NUCLEOTIDE SEQUENCE [LARGE SCALE GENOMIC DNA]</scope>
    <source>
        <strain evidence="3 4">DSM 105466</strain>
    </source>
</reference>
<dbReference type="Proteomes" id="UP000258309">
    <property type="component" value="Unassembled WGS sequence"/>
</dbReference>
<dbReference type="STRING" id="5539.A0A3E2HM08"/>
<evidence type="ECO:0000313" key="3">
    <source>
        <dbReference type="EMBL" id="RFU34081.1"/>
    </source>
</evidence>
<evidence type="ECO:0000313" key="4">
    <source>
        <dbReference type="Proteomes" id="UP000258309"/>
    </source>
</evidence>
<feature type="non-terminal residue" evidence="3">
    <location>
        <position position="1"/>
    </location>
</feature>
<feature type="region of interest" description="Disordered" evidence="2">
    <location>
        <begin position="1"/>
        <end position="36"/>
    </location>
</feature>
<evidence type="ECO:0000256" key="2">
    <source>
        <dbReference type="SAM" id="MobiDB-lite"/>
    </source>
</evidence>
<evidence type="ECO:0000256" key="1">
    <source>
        <dbReference type="SAM" id="Coils"/>
    </source>
</evidence>
<feature type="non-terminal residue" evidence="3">
    <location>
        <position position="581"/>
    </location>
</feature>
<feature type="compositionally biased region" description="Basic and acidic residues" evidence="2">
    <location>
        <begin position="59"/>
        <end position="72"/>
    </location>
</feature>
<keyword evidence="4" id="KW-1185">Reference proteome</keyword>
<proteinExistence type="predicted"/>
<feature type="compositionally biased region" description="Polar residues" evidence="2">
    <location>
        <begin position="1"/>
        <end position="12"/>
    </location>
</feature>
<dbReference type="AlphaFoldDB" id="A0A3E2HM08"/>
<dbReference type="OMA" id="LAFECHY"/>
<dbReference type="EMBL" id="NCSJ02000025">
    <property type="protein sequence ID" value="RFU34081.1"/>
    <property type="molecule type" value="Genomic_DNA"/>
</dbReference>
<keyword evidence="1" id="KW-0175">Coiled coil</keyword>
<gene>
    <name evidence="3" type="ORF">B7463_g2226</name>
</gene>
<comment type="caution">
    <text evidence="3">The sequence shown here is derived from an EMBL/GenBank/DDBJ whole genome shotgun (WGS) entry which is preliminary data.</text>
</comment>
<name>A0A3E2HM08_SCYLI</name>
<accession>A0A3E2HM08</accession>
<dbReference type="OrthoDB" id="4156714at2759"/>
<feature type="compositionally biased region" description="Polar residues" evidence="2">
    <location>
        <begin position="24"/>
        <end position="34"/>
    </location>
</feature>
<feature type="region of interest" description="Disordered" evidence="2">
    <location>
        <begin position="49"/>
        <end position="76"/>
    </location>
</feature>
<protein>
    <submittedName>
        <fullName evidence="3">Uncharacterized protein</fullName>
    </submittedName>
</protein>
<feature type="region of interest" description="Disordered" evidence="2">
    <location>
        <begin position="150"/>
        <end position="172"/>
    </location>
</feature>
<feature type="coiled-coil region" evidence="1">
    <location>
        <begin position="204"/>
        <end position="277"/>
    </location>
</feature>
<sequence>MSPQDGHTQGLQPPNAETDELHNTQRQGTLSLSGKLNADSMAASAKYLLNMSSNNSNQQDDRIVQKAGKEDLPSPNQIIEAQPKASQAMKTASVANTSAADTGECEDEEFPSQVMNSKQMALEREYARSAANESPGFGLKAVRDLFFSPKSGSPSIDLERSSKQSHKSRLMARSPEQLQAKGGMGRQISKRETTQVAELTQRFNQAMEQKEAEWQAKERELKDRLGRMQSQNQRLENQIQQIQDNLEHRARILEAEVQEAKSEKEKVEAEYNLFLRQKQEEKFKEMESWLPVEGSKVMGDLDRLKRDMRAFGKGMSINDLSVIQRLDKADCVALQNDLAEVCVLTNDRLPEGLTSSKSPALLLNALLANHVYTTLFTNPFFFLEKGLGDVLPSSAVDNLLNEIYSRTQRANQEEAHIWRSQTLRLLLPPLRNDITSQEKDLHRWTSELISKVANLQAAHFLEGLARHLVRGEVKANSESKLQSIYQTAANISYMMWTRRATMKCYTLKHLGQLAFDPESEDLIPHSSVKFEQFEDQLKGRPISLIIHPLLQVYGTNDAKDYDRGSVWAPAEVWLDSRKPTQ</sequence>
<organism evidence="3 4">
    <name type="scientific">Scytalidium lignicola</name>
    <name type="common">Hyphomycete</name>
    <dbReference type="NCBI Taxonomy" id="5539"/>
    <lineage>
        <taxon>Eukaryota</taxon>
        <taxon>Fungi</taxon>
        <taxon>Dikarya</taxon>
        <taxon>Ascomycota</taxon>
        <taxon>Pezizomycotina</taxon>
        <taxon>Leotiomycetes</taxon>
        <taxon>Leotiomycetes incertae sedis</taxon>
        <taxon>Scytalidium</taxon>
    </lineage>
</organism>